<keyword evidence="11" id="KW-0496">Mitochondrion</keyword>
<dbReference type="PANTHER" id="PTHR12586:SF1">
    <property type="entry name" value="CDP-DIACYLGLYCEROL--GLYCEROL-3-PHOSPHATE 3-PHOSPHATIDYLTRANSFERASE, MITOCHONDRIAL"/>
    <property type="match status" value="1"/>
</dbReference>
<comment type="subcellular location">
    <subcellularLocation>
        <location evidence="11">Mitochondrion</location>
    </subcellularLocation>
</comment>
<evidence type="ECO:0000256" key="5">
    <source>
        <dbReference type="ARBA" id="ARBA00022679"/>
    </source>
</evidence>
<reference evidence="14" key="1">
    <citation type="submission" date="2021-02" db="EMBL/GenBank/DDBJ databases">
        <authorList>
            <person name="Nowell W R."/>
        </authorList>
    </citation>
    <scope>NUCLEOTIDE SEQUENCE</scope>
</reference>
<dbReference type="CDD" id="cd09135">
    <property type="entry name" value="PLDc_PGS1_euk_1"/>
    <property type="match status" value="1"/>
</dbReference>
<evidence type="ECO:0000256" key="11">
    <source>
        <dbReference type="RuleBase" id="RU365024"/>
    </source>
</evidence>
<dbReference type="EMBL" id="CAJNOJ010000051">
    <property type="protein sequence ID" value="CAF0966952.1"/>
    <property type="molecule type" value="Genomic_DNA"/>
</dbReference>
<feature type="compositionally biased region" description="Acidic residues" evidence="12">
    <location>
        <begin position="661"/>
        <end position="671"/>
    </location>
</feature>
<comment type="caution">
    <text evidence="14">The sequence shown here is derived from an EMBL/GenBank/DDBJ whole genome shotgun (WGS) entry which is preliminary data.</text>
</comment>
<evidence type="ECO:0000313" key="15">
    <source>
        <dbReference type="Proteomes" id="UP000663852"/>
    </source>
</evidence>
<evidence type="ECO:0000256" key="4">
    <source>
        <dbReference type="ARBA" id="ARBA00022516"/>
    </source>
</evidence>
<evidence type="ECO:0000256" key="3">
    <source>
        <dbReference type="ARBA" id="ARBA00010682"/>
    </source>
</evidence>
<feature type="compositionally biased region" description="Polar residues" evidence="12">
    <location>
        <begin position="571"/>
        <end position="586"/>
    </location>
</feature>
<dbReference type="SUPFAM" id="SSF56024">
    <property type="entry name" value="Phospholipase D/nuclease"/>
    <property type="match status" value="1"/>
</dbReference>
<evidence type="ECO:0000259" key="13">
    <source>
        <dbReference type="PROSITE" id="PS50035"/>
    </source>
</evidence>
<evidence type="ECO:0000256" key="7">
    <source>
        <dbReference type="ARBA" id="ARBA00023098"/>
    </source>
</evidence>
<keyword evidence="7 11" id="KW-0443">Lipid metabolism</keyword>
<comment type="similarity">
    <text evidence="3 11">Belongs to the CDP-alcohol phosphatidyltransferase class-II family.</text>
</comment>
<keyword evidence="6" id="KW-0677">Repeat</keyword>
<dbReference type="SMART" id="SM00155">
    <property type="entry name" value="PLDc"/>
    <property type="match status" value="2"/>
</dbReference>
<keyword evidence="11" id="KW-0067">ATP-binding</keyword>
<dbReference type="PANTHER" id="PTHR12586">
    <property type="entry name" value="CDP-DIACYLGLYCEROL--SERINE O-PHOSPHATIDYLTRANSFERASE"/>
    <property type="match status" value="1"/>
</dbReference>
<dbReference type="GO" id="GO:0005739">
    <property type="term" value="C:mitochondrion"/>
    <property type="evidence" value="ECO:0007669"/>
    <property type="project" value="UniProtKB-SubCell"/>
</dbReference>
<proteinExistence type="inferred from homology"/>
<dbReference type="CDD" id="cd09137">
    <property type="entry name" value="PLDc_PGS1_euk_2"/>
    <property type="match status" value="1"/>
</dbReference>
<gene>
    <name evidence="14" type="ORF">EDS130_LOCUS13171</name>
</gene>
<accession>A0A814EIZ7</accession>
<dbReference type="OrthoDB" id="10250191at2759"/>
<keyword evidence="4 11" id="KW-0444">Lipid biosynthesis</keyword>
<feature type="region of interest" description="Disordered" evidence="12">
    <location>
        <begin position="571"/>
        <end position="671"/>
    </location>
</feature>
<keyword evidence="5 11" id="KW-0808">Transferase</keyword>
<dbReference type="InterPro" id="IPR001736">
    <property type="entry name" value="PLipase_D/transphosphatidylase"/>
</dbReference>
<evidence type="ECO:0000256" key="9">
    <source>
        <dbReference type="ARBA" id="ARBA00023264"/>
    </source>
</evidence>
<dbReference type="PROSITE" id="PS50035">
    <property type="entry name" value="PLD"/>
    <property type="match status" value="1"/>
</dbReference>
<evidence type="ECO:0000256" key="10">
    <source>
        <dbReference type="ARBA" id="ARBA00048586"/>
    </source>
</evidence>
<comment type="catalytic activity">
    <reaction evidence="10 11">
        <text>a CDP-1,2-diacyl-sn-glycerol + sn-glycerol 3-phosphate = a 1,2-diacyl-sn-glycero-3-phospho-(1'-sn-glycero-3'-phosphate) + CMP + H(+)</text>
        <dbReference type="Rhea" id="RHEA:12593"/>
        <dbReference type="ChEBI" id="CHEBI:15378"/>
        <dbReference type="ChEBI" id="CHEBI:57597"/>
        <dbReference type="ChEBI" id="CHEBI:58332"/>
        <dbReference type="ChEBI" id="CHEBI:60110"/>
        <dbReference type="ChEBI" id="CHEBI:60377"/>
        <dbReference type="EC" id="2.7.8.5"/>
    </reaction>
</comment>
<dbReference type="Gene3D" id="3.30.870.10">
    <property type="entry name" value="Endonuclease Chain A"/>
    <property type="match status" value="2"/>
</dbReference>
<dbReference type="GO" id="GO:0005524">
    <property type="term" value="F:ATP binding"/>
    <property type="evidence" value="ECO:0007669"/>
    <property type="project" value="UniProtKB-KW"/>
</dbReference>
<dbReference type="GO" id="GO:0008444">
    <property type="term" value="F:CDP-diacylglycerol-glycerol-3-phosphate 3-phosphatidyltransferase activity"/>
    <property type="evidence" value="ECO:0007669"/>
    <property type="project" value="UniProtKB-EC"/>
</dbReference>
<name>A0A814EIZ7_ADIRI</name>
<keyword evidence="9 11" id="KW-1208">Phospholipid metabolism</keyword>
<evidence type="ECO:0000256" key="12">
    <source>
        <dbReference type="SAM" id="MobiDB-lite"/>
    </source>
</evidence>
<dbReference type="Proteomes" id="UP000663852">
    <property type="component" value="Unassembled WGS sequence"/>
</dbReference>
<evidence type="ECO:0000256" key="8">
    <source>
        <dbReference type="ARBA" id="ARBA00023209"/>
    </source>
</evidence>
<evidence type="ECO:0000256" key="2">
    <source>
        <dbReference type="ARBA" id="ARBA00005042"/>
    </source>
</evidence>
<dbReference type="GO" id="GO:0032049">
    <property type="term" value="P:cardiolipin biosynthetic process"/>
    <property type="evidence" value="ECO:0007669"/>
    <property type="project" value="InterPro"/>
</dbReference>
<protein>
    <recommendedName>
        <fullName evidence="11">CDP-diacylglycerol--glycerol-3-phosphate 3-phosphatidyltransferase</fullName>
        <ecNumber evidence="11">2.7.8.5</ecNumber>
    </recommendedName>
</protein>
<keyword evidence="8 11" id="KW-0594">Phospholipid biosynthesis</keyword>
<dbReference type="EC" id="2.7.8.5" evidence="11"/>
<evidence type="ECO:0000256" key="6">
    <source>
        <dbReference type="ARBA" id="ARBA00022737"/>
    </source>
</evidence>
<dbReference type="InterPro" id="IPR016270">
    <property type="entry name" value="PGS1"/>
</dbReference>
<dbReference type="UniPathway" id="UPA00084">
    <property type="reaction ID" value="UER00503"/>
</dbReference>
<comment type="pathway">
    <text evidence="2 11">Phospholipid metabolism; phosphatidylglycerol biosynthesis; phosphatidylglycerol from CDP-diacylglycerol: step 1/2.</text>
</comment>
<evidence type="ECO:0000256" key="1">
    <source>
        <dbReference type="ARBA" id="ARBA00003537"/>
    </source>
</evidence>
<organism evidence="14 15">
    <name type="scientific">Adineta ricciae</name>
    <name type="common">Rotifer</name>
    <dbReference type="NCBI Taxonomy" id="249248"/>
    <lineage>
        <taxon>Eukaryota</taxon>
        <taxon>Metazoa</taxon>
        <taxon>Spiralia</taxon>
        <taxon>Gnathifera</taxon>
        <taxon>Rotifera</taxon>
        <taxon>Eurotatoria</taxon>
        <taxon>Bdelloidea</taxon>
        <taxon>Adinetida</taxon>
        <taxon>Adinetidae</taxon>
        <taxon>Adineta</taxon>
    </lineage>
</organism>
<feature type="domain" description="PLD phosphodiesterase" evidence="13">
    <location>
        <begin position="142"/>
        <end position="168"/>
    </location>
</feature>
<feature type="compositionally biased region" description="Basic and acidic residues" evidence="12">
    <location>
        <begin position="644"/>
        <end position="660"/>
    </location>
</feature>
<evidence type="ECO:0000313" key="14">
    <source>
        <dbReference type="EMBL" id="CAF0966952.1"/>
    </source>
</evidence>
<dbReference type="AlphaFoldDB" id="A0A814EIZ7"/>
<sequence length="700" mass="80673">MTTCLNGFDWICNYGPSFVVSASNCDVLYEPSDFFKELNHTFSNAKQRIYISSLYFGTDSYEYEMIDSIRTALAKDPSVRLVVLLDYLRGLRIDNHKEKTTSKSMFLPLIEQFSSQVDFYLFHTPLLHGFLRKIIPMRYNESWGVQHMKIYMADDTLVISGANLNKTYFDNRQDRYLKLNHCPDLCQFFIDIIETVGKQSFKVKLNHPEPILLGKNHPFEGDNAQYRRDVENDLTSLMKTYQTRFPKPDSLSDDQALIIPLIQMGMFNINNDRDFNIHLYSHLPQDSILYLATSYFNMTEEYAQELIGNKRQDTTIKLLTASPQANGFYGSRGMSQYVPIGYSENEREFVEKAEKKCANDGQIQMLEYFRSQWTYHAKGLWLYENGKDYPILTCIGSPNFGARSIRRDLEAQLAILTNNETLRMKFHRERSRLFQYALCISPMNVLSQPLVIPTTHQRRLVGSPRSPMFLNAAPVAVSNKIKAIQARKTRITLVTSDAVHTDIRPLNFSCKSGVAKSRTEYSVLTAEKLVDRSKDIRLDRISARQQSRPSFILNTNANQAPVLWSSYQQSSKCNKPSATQSNSTARTPPGVESAKPRSPTRKIPEIPRRQPRQASADQHDPLLPPEIKERSKSKPQPSRITRIKSHDRLVHRNNLRKNDAEGDEDDDDDGNNLMMDEEFEEYLEKAIVKCADWLIKYVFI</sequence>
<comment type="function">
    <text evidence="1 11">Functions in the biosynthesis of the anionic phospholipids phosphatidylglycerol and cardiolipin.</text>
</comment>
<keyword evidence="11" id="KW-0547">Nucleotide-binding</keyword>